<comment type="caution">
    <text evidence="2">The sequence shown here is derived from an EMBL/GenBank/DDBJ whole genome shotgun (WGS) entry which is preliminary data.</text>
</comment>
<evidence type="ECO:0000313" key="3">
    <source>
        <dbReference type="Proteomes" id="UP001185737"/>
    </source>
</evidence>
<feature type="region of interest" description="Disordered" evidence="1">
    <location>
        <begin position="402"/>
        <end position="421"/>
    </location>
</feature>
<dbReference type="Gene3D" id="3.30.1540.10">
    <property type="entry name" value="formyl-coa transferase, domain 3"/>
    <property type="match status" value="1"/>
</dbReference>
<dbReference type="InterPro" id="IPR050509">
    <property type="entry name" value="CoA-transferase_III"/>
</dbReference>
<dbReference type="SUPFAM" id="SSF89796">
    <property type="entry name" value="CoA-transferase family III (CaiB/BaiF)"/>
    <property type="match status" value="1"/>
</dbReference>
<gene>
    <name evidence="2" type="ORF">R3Q59_41430</name>
</gene>
<dbReference type="GO" id="GO:0016740">
    <property type="term" value="F:transferase activity"/>
    <property type="evidence" value="ECO:0007669"/>
    <property type="project" value="UniProtKB-KW"/>
</dbReference>
<proteinExistence type="predicted"/>
<dbReference type="RefSeq" id="WP_317571889.1">
    <property type="nucleotide sequence ID" value="NZ_JAWLKA010000053.1"/>
</dbReference>
<dbReference type="EMBL" id="JAWLKA010000053">
    <property type="protein sequence ID" value="MDV6286939.1"/>
    <property type="molecule type" value="Genomic_DNA"/>
</dbReference>
<keyword evidence="2" id="KW-0808">Transferase</keyword>
<dbReference type="InterPro" id="IPR023606">
    <property type="entry name" value="CoA-Trfase_III_dom_1_sf"/>
</dbReference>
<sequence length="421" mass="44349">MTAHTPLAGLRIVEVSSFVASPLCGLTLSQLGAEVIRVDPIGGSACYKRWPVTSDGESIYWTGLNRGKRSVAVDMRSPEGQQLVQQLVAAPGAGGGILVTNSGGRDWLAHDALKALRPDVITLEVLGGTDGSPAVDYTVNAGLGFPSITGPTDHAGVVNHVLPAWDVVCGLYAALAVAAAVRHRDATGEGTHIRLPLEDVALATAGTLGYLTEVQINGTGRPATGNSVYGTYGTDFTTSDGERFMIVALTPRHFRDLVAVTGTTAAVEALATALDVDFARDTDRFTHRDVLTALFARWFREHTAAEVAEALSKTSVLAERYRTFEEVVKSGELEKNPMFAPLDQPRIGTYLASGHPASFDGHHSTVAPASAVGDDTGSVLRDLLGSSDSDIAKLLDSGIVGGEVTPRRRDAAESVVPQRRS</sequence>
<evidence type="ECO:0000256" key="1">
    <source>
        <dbReference type="SAM" id="MobiDB-lite"/>
    </source>
</evidence>
<organism evidence="2 3">
    <name type="scientific">Rhodococcus jostii</name>
    <dbReference type="NCBI Taxonomy" id="132919"/>
    <lineage>
        <taxon>Bacteria</taxon>
        <taxon>Bacillati</taxon>
        <taxon>Actinomycetota</taxon>
        <taxon>Actinomycetes</taxon>
        <taxon>Mycobacteriales</taxon>
        <taxon>Nocardiaceae</taxon>
        <taxon>Rhodococcus</taxon>
    </lineage>
</organism>
<name>A0ABU4CTN3_RHOJO</name>
<dbReference type="InterPro" id="IPR003673">
    <property type="entry name" value="CoA-Trfase_fam_III"/>
</dbReference>
<dbReference type="Gene3D" id="3.40.50.10540">
    <property type="entry name" value="Crotonobetainyl-coa:carnitine coa-transferase, domain 1"/>
    <property type="match status" value="1"/>
</dbReference>
<accession>A0ABU4CTN3</accession>
<dbReference type="PANTHER" id="PTHR48228">
    <property type="entry name" value="SUCCINYL-COA--D-CITRAMALATE COA-TRANSFERASE"/>
    <property type="match status" value="1"/>
</dbReference>
<protein>
    <submittedName>
        <fullName evidence="2">CoA transferase</fullName>
    </submittedName>
</protein>
<dbReference type="Proteomes" id="UP001185737">
    <property type="component" value="Unassembled WGS sequence"/>
</dbReference>
<reference evidence="2 3" key="1">
    <citation type="submission" date="2023-10" db="EMBL/GenBank/DDBJ databases">
        <title>Development of a sustainable strategy for remediation of hydrocarbon-contaminated territories based on the waste exchange concept.</title>
        <authorList>
            <person name="Krivoruchko A."/>
        </authorList>
    </citation>
    <scope>NUCLEOTIDE SEQUENCE [LARGE SCALE GENOMIC DNA]</scope>
    <source>
        <strain evidence="2 3">IEGM 60</strain>
    </source>
</reference>
<dbReference type="Pfam" id="PF02515">
    <property type="entry name" value="CoA_transf_3"/>
    <property type="match status" value="1"/>
</dbReference>
<evidence type="ECO:0000313" key="2">
    <source>
        <dbReference type="EMBL" id="MDV6286939.1"/>
    </source>
</evidence>
<dbReference type="PANTHER" id="PTHR48228:SF5">
    <property type="entry name" value="ALPHA-METHYLACYL-COA RACEMASE"/>
    <property type="match status" value="1"/>
</dbReference>
<keyword evidence="3" id="KW-1185">Reference proteome</keyword>
<dbReference type="InterPro" id="IPR044855">
    <property type="entry name" value="CoA-Trfase_III_dom3_sf"/>
</dbReference>